<sequence length="153" mass="17463">MTRPRPSREWVECHHASTSSACLRDTMVLPNSFLLGPPIPIFMSPQHRCRVQFNIQPPDSNTLFFPSFQSRYDWHPMPITIYLLLIYSFVFLDSILTCIIAMLNHHSLNYGGPCTACPIQYLQLNSGQSLFPSSFEVQKVGLAPAERFDVNED</sequence>
<gene>
    <name evidence="2" type="ORF">B0H16DRAFT_1624217</name>
</gene>
<keyword evidence="1" id="KW-1133">Transmembrane helix</keyword>
<feature type="transmembrane region" description="Helical" evidence="1">
    <location>
        <begin position="79"/>
        <end position="103"/>
    </location>
</feature>
<name>A0AAD7H542_9AGAR</name>
<evidence type="ECO:0000313" key="3">
    <source>
        <dbReference type="Proteomes" id="UP001215598"/>
    </source>
</evidence>
<keyword evidence="3" id="KW-1185">Reference proteome</keyword>
<organism evidence="2 3">
    <name type="scientific">Mycena metata</name>
    <dbReference type="NCBI Taxonomy" id="1033252"/>
    <lineage>
        <taxon>Eukaryota</taxon>
        <taxon>Fungi</taxon>
        <taxon>Dikarya</taxon>
        <taxon>Basidiomycota</taxon>
        <taxon>Agaricomycotina</taxon>
        <taxon>Agaricomycetes</taxon>
        <taxon>Agaricomycetidae</taxon>
        <taxon>Agaricales</taxon>
        <taxon>Marasmiineae</taxon>
        <taxon>Mycenaceae</taxon>
        <taxon>Mycena</taxon>
    </lineage>
</organism>
<proteinExistence type="predicted"/>
<keyword evidence="1" id="KW-0812">Transmembrane</keyword>
<reference evidence="2" key="1">
    <citation type="submission" date="2023-03" db="EMBL/GenBank/DDBJ databases">
        <title>Massive genome expansion in bonnet fungi (Mycena s.s.) driven by repeated elements and novel gene families across ecological guilds.</title>
        <authorList>
            <consortium name="Lawrence Berkeley National Laboratory"/>
            <person name="Harder C.B."/>
            <person name="Miyauchi S."/>
            <person name="Viragh M."/>
            <person name="Kuo A."/>
            <person name="Thoen E."/>
            <person name="Andreopoulos B."/>
            <person name="Lu D."/>
            <person name="Skrede I."/>
            <person name="Drula E."/>
            <person name="Henrissat B."/>
            <person name="Morin E."/>
            <person name="Kohler A."/>
            <person name="Barry K."/>
            <person name="LaButti K."/>
            <person name="Morin E."/>
            <person name="Salamov A."/>
            <person name="Lipzen A."/>
            <person name="Mereny Z."/>
            <person name="Hegedus B."/>
            <person name="Baldrian P."/>
            <person name="Stursova M."/>
            <person name="Weitz H."/>
            <person name="Taylor A."/>
            <person name="Grigoriev I.V."/>
            <person name="Nagy L.G."/>
            <person name="Martin F."/>
            <person name="Kauserud H."/>
        </authorList>
    </citation>
    <scope>NUCLEOTIDE SEQUENCE</scope>
    <source>
        <strain evidence="2">CBHHK182m</strain>
    </source>
</reference>
<keyword evidence="1" id="KW-0472">Membrane</keyword>
<accession>A0AAD7H542</accession>
<evidence type="ECO:0000256" key="1">
    <source>
        <dbReference type="SAM" id="Phobius"/>
    </source>
</evidence>
<dbReference type="Proteomes" id="UP001215598">
    <property type="component" value="Unassembled WGS sequence"/>
</dbReference>
<evidence type="ECO:0000313" key="2">
    <source>
        <dbReference type="EMBL" id="KAJ7712593.1"/>
    </source>
</evidence>
<dbReference type="EMBL" id="JARKIB010000362">
    <property type="protein sequence ID" value="KAJ7712593.1"/>
    <property type="molecule type" value="Genomic_DNA"/>
</dbReference>
<protein>
    <submittedName>
        <fullName evidence="2">Uncharacterized protein</fullName>
    </submittedName>
</protein>
<dbReference type="AlphaFoldDB" id="A0AAD7H542"/>
<comment type="caution">
    <text evidence="2">The sequence shown here is derived from an EMBL/GenBank/DDBJ whole genome shotgun (WGS) entry which is preliminary data.</text>
</comment>